<keyword evidence="3 8" id="KW-0349">Heme</keyword>
<dbReference type="PIRSF" id="PIRSF000005">
    <property type="entry name" value="Cytochrome_c4"/>
    <property type="match status" value="1"/>
</dbReference>
<dbReference type="AlphaFoldDB" id="A0A1D8KBM2"/>
<comment type="PTM">
    <text evidence="8">Binds 2 heme c groups covalently per subunit.</text>
</comment>
<protein>
    <recommendedName>
        <fullName evidence="11">Cytochrome c domain-containing protein</fullName>
    </recommendedName>
</protein>
<keyword evidence="6" id="KW-0249">Electron transport</keyword>
<dbReference type="InterPro" id="IPR050597">
    <property type="entry name" value="Cytochrome_c_Oxidase_Subunit"/>
</dbReference>
<sequence>MKGLSYLFGFAALCAVGAVNAAEPAPPVGSAAAGKALTATCAACHGAAGVGVSPDFPNLAGQSEVYLNKQLDDFKSGARKNVIMNAMVATLTPQNVRDIAAYYASLPAAAPSVTPAADPKTLALGARIYNDGLAGVTACVRCHAAGGVGQLGHFPRLAGQHAKYLAAQLEAFKKGVRGNDAGKMMAHVAAGMNAQDMQAVAQYLQSL</sequence>
<dbReference type="InterPro" id="IPR036909">
    <property type="entry name" value="Cyt_c-like_dom_sf"/>
</dbReference>
<dbReference type="GO" id="GO:0020037">
    <property type="term" value="F:heme binding"/>
    <property type="evidence" value="ECO:0007669"/>
    <property type="project" value="InterPro"/>
</dbReference>
<organism evidence="12 13">
    <name type="scientific">Acidihalobacter aeolianus</name>
    <dbReference type="NCBI Taxonomy" id="2792603"/>
    <lineage>
        <taxon>Bacteria</taxon>
        <taxon>Pseudomonadati</taxon>
        <taxon>Pseudomonadota</taxon>
        <taxon>Gammaproteobacteria</taxon>
        <taxon>Chromatiales</taxon>
        <taxon>Ectothiorhodospiraceae</taxon>
        <taxon>Acidihalobacter</taxon>
    </lineage>
</organism>
<dbReference type="GO" id="GO:0009055">
    <property type="term" value="F:electron transfer activity"/>
    <property type="evidence" value="ECO:0007669"/>
    <property type="project" value="InterPro"/>
</dbReference>
<evidence type="ECO:0000256" key="10">
    <source>
        <dbReference type="SAM" id="SignalP"/>
    </source>
</evidence>
<evidence type="ECO:0000256" key="9">
    <source>
        <dbReference type="PIRSR" id="PIRSR000005-2"/>
    </source>
</evidence>
<keyword evidence="5" id="KW-0574">Periplasm</keyword>
<keyword evidence="7 9" id="KW-0408">Iron</keyword>
<evidence type="ECO:0000256" key="8">
    <source>
        <dbReference type="PIRSR" id="PIRSR000005-1"/>
    </source>
</evidence>
<dbReference type="KEGG" id="aaeo:BJI67_02100"/>
<feature type="binding site" description="axial binding residue" evidence="9">
    <location>
        <position position="84"/>
    </location>
    <ligand>
        <name>heme c</name>
        <dbReference type="ChEBI" id="CHEBI:61717"/>
        <label>1</label>
    </ligand>
    <ligandPart>
        <name>Fe</name>
        <dbReference type="ChEBI" id="CHEBI:18248"/>
    </ligandPart>
</feature>
<feature type="binding site" description="axial binding residue" evidence="9">
    <location>
        <position position="143"/>
    </location>
    <ligand>
        <name>heme c</name>
        <dbReference type="ChEBI" id="CHEBI:61717"/>
        <label>2</label>
    </ligand>
    <ligandPart>
        <name>Fe</name>
        <dbReference type="ChEBI" id="CHEBI:18248"/>
    </ligandPart>
</feature>
<gene>
    <name evidence="12" type="ORF">BJI67_02100</name>
</gene>
<feature type="signal peptide" evidence="10">
    <location>
        <begin position="1"/>
        <end position="21"/>
    </location>
</feature>
<dbReference type="RefSeq" id="WP_070073888.1">
    <property type="nucleotide sequence ID" value="NZ_CP017448.1"/>
</dbReference>
<proteinExistence type="predicted"/>
<keyword evidence="4 9" id="KW-0479">Metal-binding</keyword>
<feature type="domain" description="Cytochrome c" evidence="11">
    <location>
        <begin position="120"/>
        <end position="207"/>
    </location>
</feature>
<feature type="binding site" description="covalent" evidence="8">
    <location>
        <position position="139"/>
    </location>
    <ligand>
        <name>heme c</name>
        <dbReference type="ChEBI" id="CHEBI:61717"/>
        <label>2</label>
    </ligand>
</feature>
<dbReference type="Proteomes" id="UP000095342">
    <property type="component" value="Chromosome"/>
</dbReference>
<evidence type="ECO:0000313" key="12">
    <source>
        <dbReference type="EMBL" id="AOV18361.1"/>
    </source>
</evidence>
<evidence type="ECO:0000256" key="6">
    <source>
        <dbReference type="ARBA" id="ARBA00022982"/>
    </source>
</evidence>
<dbReference type="SUPFAM" id="SSF46626">
    <property type="entry name" value="Cytochrome c"/>
    <property type="match status" value="2"/>
</dbReference>
<comment type="subcellular location">
    <subcellularLocation>
        <location evidence="1">Periplasm</location>
    </subcellularLocation>
</comment>
<feature type="binding site" description="covalent" evidence="8">
    <location>
        <position position="44"/>
    </location>
    <ligand>
        <name>heme c</name>
        <dbReference type="ChEBI" id="CHEBI:61717"/>
        <label>1</label>
    </ligand>
</feature>
<feature type="binding site" description="axial binding residue" evidence="9">
    <location>
        <position position="45"/>
    </location>
    <ligand>
        <name>heme c</name>
        <dbReference type="ChEBI" id="CHEBI:61717"/>
        <label>1</label>
    </ligand>
    <ligandPart>
        <name>Fe</name>
        <dbReference type="ChEBI" id="CHEBI:18248"/>
    </ligandPart>
</feature>
<dbReference type="Gene3D" id="1.10.760.10">
    <property type="entry name" value="Cytochrome c-like domain"/>
    <property type="match status" value="2"/>
</dbReference>
<dbReference type="GO" id="GO:0042597">
    <property type="term" value="C:periplasmic space"/>
    <property type="evidence" value="ECO:0007669"/>
    <property type="project" value="UniProtKB-SubCell"/>
</dbReference>
<dbReference type="InterPro" id="IPR009056">
    <property type="entry name" value="Cyt_c-like_dom"/>
</dbReference>
<evidence type="ECO:0000256" key="3">
    <source>
        <dbReference type="ARBA" id="ARBA00022617"/>
    </source>
</evidence>
<dbReference type="PANTHER" id="PTHR33751">
    <property type="entry name" value="CBB3-TYPE CYTOCHROME C OXIDASE SUBUNIT FIXP"/>
    <property type="match status" value="1"/>
</dbReference>
<evidence type="ECO:0000313" key="13">
    <source>
        <dbReference type="Proteomes" id="UP000095342"/>
    </source>
</evidence>
<dbReference type="EMBL" id="CP017448">
    <property type="protein sequence ID" value="AOV18361.1"/>
    <property type="molecule type" value="Genomic_DNA"/>
</dbReference>
<dbReference type="InterPro" id="IPR024167">
    <property type="entry name" value="Cytochrome_c4-like"/>
</dbReference>
<dbReference type="Pfam" id="PF00034">
    <property type="entry name" value="Cytochrom_C"/>
    <property type="match status" value="2"/>
</dbReference>
<feature type="domain" description="Cytochrome c" evidence="11">
    <location>
        <begin position="29"/>
        <end position="107"/>
    </location>
</feature>
<dbReference type="PROSITE" id="PS51007">
    <property type="entry name" value="CYTC"/>
    <property type="match status" value="2"/>
</dbReference>
<feature type="binding site" description="covalent" evidence="8">
    <location>
        <position position="142"/>
    </location>
    <ligand>
        <name>heme c</name>
        <dbReference type="ChEBI" id="CHEBI:61717"/>
        <label>2</label>
    </ligand>
</feature>
<evidence type="ECO:0000256" key="7">
    <source>
        <dbReference type="ARBA" id="ARBA00023004"/>
    </source>
</evidence>
<dbReference type="PANTHER" id="PTHR33751:SF9">
    <property type="entry name" value="CYTOCHROME C4"/>
    <property type="match status" value="1"/>
</dbReference>
<accession>A0A1D8KBM2</accession>
<keyword evidence="2" id="KW-0813">Transport</keyword>
<reference evidence="12 13" key="1">
    <citation type="submission" date="2016-09" db="EMBL/GenBank/DDBJ databases">
        <title>Acidihalobacter prosperus V6 (DSM14174).</title>
        <authorList>
            <person name="Khaleque H.N."/>
            <person name="Ramsay J.P."/>
            <person name="Murphy R.J.T."/>
            <person name="Kaksonen A.H."/>
            <person name="Boxall N.J."/>
            <person name="Watkin E.L.J."/>
        </authorList>
    </citation>
    <scope>NUCLEOTIDE SEQUENCE [LARGE SCALE GENOMIC DNA]</scope>
    <source>
        <strain evidence="12 13">V6</strain>
    </source>
</reference>
<evidence type="ECO:0000256" key="5">
    <source>
        <dbReference type="ARBA" id="ARBA00022764"/>
    </source>
</evidence>
<feature type="binding site" description="covalent" evidence="8">
    <location>
        <position position="41"/>
    </location>
    <ligand>
        <name>heme c</name>
        <dbReference type="ChEBI" id="CHEBI:61717"/>
        <label>1</label>
    </ligand>
</feature>
<feature type="chain" id="PRO_5009109840" description="Cytochrome c domain-containing protein" evidence="10">
    <location>
        <begin position="22"/>
        <end position="207"/>
    </location>
</feature>
<keyword evidence="13" id="KW-1185">Reference proteome</keyword>
<dbReference type="GO" id="GO:0005506">
    <property type="term" value="F:iron ion binding"/>
    <property type="evidence" value="ECO:0007669"/>
    <property type="project" value="InterPro"/>
</dbReference>
<feature type="binding site" description="axial binding residue" evidence="9">
    <location>
        <position position="185"/>
    </location>
    <ligand>
        <name>heme c</name>
        <dbReference type="ChEBI" id="CHEBI:61717"/>
        <label>2</label>
    </ligand>
    <ligandPart>
        <name>Fe</name>
        <dbReference type="ChEBI" id="CHEBI:18248"/>
    </ligandPart>
</feature>
<evidence type="ECO:0000256" key="4">
    <source>
        <dbReference type="ARBA" id="ARBA00022723"/>
    </source>
</evidence>
<evidence type="ECO:0000256" key="1">
    <source>
        <dbReference type="ARBA" id="ARBA00004418"/>
    </source>
</evidence>
<evidence type="ECO:0000256" key="2">
    <source>
        <dbReference type="ARBA" id="ARBA00022448"/>
    </source>
</evidence>
<name>A0A1D8KBM2_9GAMM</name>
<evidence type="ECO:0000259" key="11">
    <source>
        <dbReference type="PROSITE" id="PS51007"/>
    </source>
</evidence>
<keyword evidence="10" id="KW-0732">Signal</keyword>